<evidence type="ECO:0000313" key="9">
    <source>
        <dbReference type="EMBL" id="SES83733.1"/>
    </source>
</evidence>
<dbReference type="EMBL" id="FOHE01000002">
    <property type="protein sequence ID" value="SES83733.1"/>
    <property type="molecule type" value="Genomic_DNA"/>
</dbReference>
<dbReference type="AlphaFoldDB" id="A0A1H9ZRC9"/>
<keyword evidence="3 7" id="KW-0812">Transmembrane</keyword>
<feature type="transmembrane region" description="Helical" evidence="7">
    <location>
        <begin position="183"/>
        <end position="199"/>
    </location>
</feature>
<evidence type="ECO:0000256" key="2">
    <source>
        <dbReference type="ARBA" id="ARBA00009045"/>
    </source>
</evidence>
<keyword evidence="9" id="KW-0645">Protease</keyword>
<evidence type="ECO:0000256" key="7">
    <source>
        <dbReference type="SAM" id="Phobius"/>
    </source>
</evidence>
<organism evidence="9 10">
    <name type="scientific">Oceanobacillus limi</name>
    <dbReference type="NCBI Taxonomy" id="930131"/>
    <lineage>
        <taxon>Bacteria</taxon>
        <taxon>Bacillati</taxon>
        <taxon>Bacillota</taxon>
        <taxon>Bacilli</taxon>
        <taxon>Bacillales</taxon>
        <taxon>Bacillaceae</taxon>
        <taxon>Oceanobacillus</taxon>
    </lineage>
</organism>
<dbReference type="InterPro" id="IPR050925">
    <property type="entry name" value="Rhomboid_protease_S54"/>
</dbReference>
<dbReference type="Gene3D" id="1.20.1540.10">
    <property type="entry name" value="Rhomboid-like"/>
    <property type="match status" value="1"/>
</dbReference>
<feature type="transmembrane region" description="Helical" evidence="7">
    <location>
        <begin position="341"/>
        <end position="360"/>
    </location>
</feature>
<feature type="transmembrane region" description="Helical" evidence="7">
    <location>
        <begin position="317"/>
        <end position="335"/>
    </location>
</feature>
<dbReference type="OrthoDB" id="9813074at2"/>
<evidence type="ECO:0000256" key="3">
    <source>
        <dbReference type="ARBA" id="ARBA00022692"/>
    </source>
</evidence>
<protein>
    <submittedName>
        <fullName evidence="9">Rhomboid protease GluP</fullName>
    </submittedName>
</protein>
<dbReference type="Gene3D" id="1.25.40.10">
    <property type="entry name" value="Tetratricopeptide repeat domain"/>
    <property type="match status" value="1"/>
</dbReference>
<comment type="subcellular location">
    <subcellularLocation>
        <location evidence="1">Membrane</location>
        <topology evidence="1">Multi-pass membrane protein</topology>
    </subcellularLocation>
</comment>
<dbReference type="SUPFAM" id="SSF48452">
    <property type="entry name" value="TPR-like"/>
    <property type="match status" value="1"/>
</dbReference>
<dbReference type="InterPro" id="IPR019734">
    <property type="entry name" value="TPR_rpt"/>
</dbReference>
<feature type="domain" description="Peptidase S54 rhomboid" evidence="8">
    <location>
        <begin position="225"/>
        <end position="357"/>
    </location>
</feature>
<evidence type="ECO:0000256" key="5">
    <source>
        <dbReference type="ARBA" id="ARBA00022989"/>
    </source>
</evidence>
<dbReference type="SMART" id="SM00028">
    <property type="entry name" value="TPR"/>
    <property type="match status" value="2"/>
</dbReference>
<dbReference type="InterPro" id="IPR011990">
    <property type="entry name" value="TPR-like_helical_dom_sf"/>
</dbReference>
<keyword evidence="6 7" id="KW-0472">Membrane</keyword>
<dbReference type="Proteomes" id="UP000198618">
    <property type="component" value="Unassembled WGS sequence"/>
</dbReference>
<name>A0A1H9ZRC9_9BACI</name>
<dbReference type="RefSeq" id="WP_090867176.1">
    <property type="nucleotide sequence ID" value="NZ_FOHE01000002.1"/>
</dbReference>
<evidence type="ECO:0000256" key="4">
    <source>
        <dbReference type="ARBA" id="ARBA00022801"/>
    </source>
</evidence>
<dbReference type="GO" id="GO:0006508">
    <property type="term" value="P:proteolysis"/>
    <property type="evidence" value="ECO:0007669"/>
    <property type="project" value="UniProtKB-KW"/>
</dbReference>
<feature type="transmembrane region" description="Helical" evidence="7">
    <location>
        <begin position="367"/>
        <end position="388"/>
    </location>
</feature>
<evidence type="ECO:0000313" key="10">
    <source>
        <dbReference type="Proteomes" id="UP000198618"/>
    </source>
</evidence>
<gene>
    <name evidence="9" type="ORF">SAMN05216389_102401</name>
</gene>
<proteinExistence type="inferred from homology"/>
<dbReference type="STRING" id="930131.SAMN05216389_102401"/>
<comment type="similarity">
    <text evidence="2">Belongs to the peptidase S54 family.</text>
</comment>
<reference evidence="9 10" key="1">
    <citation type="submission" date="2016-10" db="EMBL/GenBank/DDBJ databases">
        <authorList>
            <person name="de Groot N.N."/>
        </authorList>
    </citation>
    <scope>NUCLEOTIDE SEQUENCE [LARGE SCALE GENOMIC DNA]</scope>
    <source>
        <strain evidence="9 10">IBRC-M 10780</strain>
    </source>
</reference>
<accession>A0A1H9ZRC9</accession>
<feature type="transmembrane region" description="Helical" evidence="7">
    <location>
        <begin position="290"/>
        <end position="310"/>
    </location>
</feature>
<evidence type="ECO:0000259" key="8">
    <source>
        <dbReference type="Pfam" id="PF01694"/>
    </source>
</evidence>
<feature type="transmembrane region" description="Helical" evidence="7">
    <location>
        <begin position="234"/>
        <end position="254"/>
    </location>
</feature>
<keyword evidence="5 7" id="KW-1133">Transmembrane helix</keyword>
<dbReference type="GO" id="GO:0016020">
    <property type="term" value="C:membrane"/>
    <property type="evidence" value="ECO:0007669"/>
    <property type="project" value="UniProtKB-SubCell"/>
</dbReference>
<keyword evidence="4" id="KW-0378">Hydrolase</keyword>
<dbReference type="GO" id="GO:0004252">
    <property type="term" value="F:serine-type endopeptidase activity"/>
    <property type="evidence" value="ECO:0007669"/>
    <property type="project" value="InterPro"/>
</dbReference>
<dbReference type="PANTHER" id="PTHR43731">
    <property type="entry name" value="RHOMBOID PROTEASE"/>
    <property type="match status" value="1"/>
</dbReference>
<feature type="transmembrane region" description="Helical" evidence="7">
    <location>
        <begin position="266"/>
        <end position="284"/>
    </location>
</feature>
<evidence type="ECO:0000256" key="1">
    <source>
        <dbReference type="ARBA" id="ARBA00004141"/>
    </source>
</evidence>
<keyword evidence="10" id="KW-1185">Reference proteome</keyword>
<dbReference type="Pfam" id="PF01694">
    <property type="entry name" value="Rhomboid"/>
    <property type="match status" value="1"/>
</dbReference>
<dbReference type="PANTHER" id="PTHR43731:SF14">
    <property type="entry name" value="PRESENILIN-ASSOCIATED RHOMBOID-LIKE PROTEIN, MITOCHONDRIAL"/>
    <property type="match status" value="1"/>
</dbReference>
<dbReference type="InterPro" id="IPR035952">
    <property type="entry name" value="Rhomboid-like_sf"/>
</dbReference>
<evidence type="ECO:0000256" key="6">
    <source>
        <dbReference type="ARBA" id="ARBA00023136"/>
    </source>
</evidence>
<sequence>MEVKELYTLYGLAEMLENNHFEIIHINTEIDEIWLAKYEKKKTTVVRLIHKEFAWKNHFKNDIAMVFQRIKSIEKTLRGSVEIHNVYIATNTPVDDWEILKKPMKLKDKKEVLMKVFYFSTTTFTNELDRLQSALHLREGWNLTYIPEREMEEYVYSYKKQVSEALKNQQTEWKNVYNYGKPFFLYLLLAINVVLFGLLEMNGGSTNTNTLINYGAKYNPAILNGEWWRVFTSMFLHIGFIHLGMNMLAIFYLGSLVERIYGSWRFLLIYILAGIGGGVTSFAFTTNVSAGASGALYGLVGALLFFGLNYKKLFFRTFGNGLIILIVINIVFSFLVPQIDASAHIGGLITGFVSAAFVQLPKLKRRFVSFSSIILYILLLLGFGVYGYSIHINSSEYQLTIIEELLEKQDYEAVIEQASIGLENNDNYQPLFLFQRSYAYIALKENEQAITDLENSIQHQQKSSEKIPEAYYNLALLYHETKDSRAKQMVKEAYELKPSDPGFKDLYEEIIGITPD</sequence>
<dbReference type="SUPFAM" id="SSF144091">
    <property type="entry name" value="Rhomboid-like"/>
    <property type="match status" value="1"/>
</dbReference>
<dbReference type="InterPro" id="IPR022764">
    <property type="entry name" value="Peptidase_S54_rhomboid_dom"/>
</dbReference>